<organism evidence="3 4">
    <name type="scientific">Absidia repens</name>
    <dbReference type="NCBI Taxonomy" id="90262"/>
    <lineage>
        <taxon>Eukaryota</taxon>
        <taxon>Fungi</taxon>
        <taxon>Fungi incertae sedis</taxon>
        <taxon>Mucoromycota</taxon>
        <taxon>Mucoromycotina</taxon>
        <taxon>Mucoromycetes</taxon>
        <taxon>Mucorales</taxon>
        <taxon>Cunninghamellaceae</taxon>
        <taxon>Absidia</taxon>
    </lineage>
</organism>
<evidence type="ECO:0000256" key="1">
    <source>
        <dbReference type="ARBA" id="ARBA00022801"/>
    </source>
</evidence>
<dbReference type="SUPFAM" id="SSF53474">
    <property type="entry name" value="alpha/beta-Hydrolases"/>
    <property type="match status" value="1"/>
</dbReference>
<accession>A0A1X2HZJ9</accession>
<protein>
    <submittedName>
        <fullName evidence="3">Secretory lipase-domain-containing protein</fullName>
    </submittedName>
</protein>
<keyword evidence="1" id="KW-0378">Hydrolase</keyword>
<dbReference type="Gene3D" id="3.40.50.1820">
    <property type="entry name" value="alpha/beta hydrolase"/>
    <property type="match status" value="1"/>
</dbReference>
<proteinExistence type="inferred from homology"/>
<dbReference type="EMBL" id="MCGE01000041">
    <property type="protein sequence ID" value="ORZ06046.1"/>
    <property type="molecule type" value="Genomic_DNA"/>
</dbReference>
<dbReference type="PANTHER" id="PTHR34853:SF5">
    <property type="entry name" value="LIP-DOMAIN-CONTAINING PROTEIN-RELATED"/>
    <property type="match status" value="1"/>
</dbReference>
<sequence>MGIYVYAEKPVPPSQDPFFQPPAGFENQAPGSVLRIQELPSLSLAIYTRYQNVKHAYQILYRTADGLGAPTATVTTILVPYNADNSKMVTYQAMQASTSWDCSTSFTLRKTHDLPALVAQVELLALDSLLERGWYLNLPDYQGPQSLFGIGAMGGHAILDGVRAAVGASDHIGLDPHVSIQLWGYSVGALATGWATYIQKTYAPELNIVGVFMGGTPVNVNVTLATVNEGLYSGLAFTSYNSVALQYPNVSAYLDSVLLPEKKDAFYHSLNLCFPEMVRTYAFQDISTYFNRPDYLDSPLLSNILDDISLSNKIMPPHIPIFMYHASMDPVTPFRVIPAVYDEWCKNGASIELIEDQLGDHQSMYVTGLPNMIIHMEQGFNRTTNNSTQQPITPTCSHRKVLTSLLEPKALKVLGKGLKGALDGIFSFPLGPKHASN</sequence>
<dbReference type="PANTHER" id="PTHR34853">
    <property type="match status" value="1"/>
</dbReference>
<dbReference type="InterPro" id="IPR005152">
    <property type="entry name" value="Lipase_secreted"/>
</dbReference>
<evidence type="ECO:0000313" key="3">
    <source>
        <dbReference type="EMBL" id="ORZ06046.1"/>
    </source>
</evidence>
<reference evidence="3 4" key="1">
    <citation type="submission" date="2016-07" db="EMBL/GenBank/DDBJ databases">
        <title>Pervasive Adenine N6-methylation of Active Genes in Fungi.</title>
        <authorList>
            <consortium name="DOE Joint Genome Institute"/>
            <person name="Mondo S.J."/>
            <person name="Dannebaum R.O."/>
            <person name="Kuo R.C."/>
            <person name="Labutti K."/>
            <person name="Haridas S."/>
            <person name="Kuo A."/>
            <person name="Salamov A."/>
            <person name="Ahrendt S.R."/>
            <person name="Lipzen A."/>
            <person name="Sullivan W."/>
            <person name="Andreopoulos W.B."/>
            <person name="Clum A."/>
            <person name="Lindquist E."/>
            <person name="Daum C."/>
            <person name="Ramamoorthy G.K."/>
            <person name="Gryganskyi A."/>
            <person name="Culley D."/>
            <person name="Magnuson J.K."/>
            <person name="James T.Y."/>
            <person name="O'Malley M.A."/>
            <person name="Stajich J.E."/>
            <person name="Spatafora J.W."/>
            <person name="Visel A."/>
            <person name="Grigoriev I.V."/>
        </authorList>
    </citation>
    <scope>NUCLEOTIDE SEQUENCE [LARGE SCALE GENOMIC DNA]</scope>
    <source>
        <strain evidence="3 4">NRRL 1336</strain>
    </source>
</reference>
<comment type="similarity">
    <text evidence="2">Belongs to the AB hydrolase superfamily. Lipase family.</text>
</comment>
<comment type="caution">
    <text evidence="3">The sequence shown here is derived from an EMBL/GenBank/DDBJ whole genome shotgun (WGS) entry which is preliminary data.</text>
</comment>
<dbReference type="AlphaFoldDB" id="A0A1X2HZJ9"/>
<dbReference type="PIRSF" id="PIRSF029171">
    <property type="entry name" value="Esterase_LipA"/>
    <property type="match status" value="1"/>
</dbReference>
<keyword evidence="4" id="KW-1185">Reference proteome</keyword>
<dbReference type="GO" id="GO:0004806">
    <property type="term" value="F:triacylglycerol lipase activity"/>
    <property type="evidence" value="ECO:0007669"/>
    <property type="project" value="UniProtKB-UniRule"/>
</dbReference>
<evidence type="ECO:0000256" key="2">
    <source>
        <dbReference type="PIRNR" id="PIRNR029171"/>
    </source>
</evidence>
<dbReference type="InterPro" id="IPR029058">
    <property type="entry name" value="AB_hydrolase_fold"/>
</dbReference>
<dbReference type="GO" id="GO:0016042">
    <property type="term" value="P:lipid catabolic process"/>
    <property type="evidence" value="ECO:0007669"/>
    <property type="project" value="UniProtKB-UniRule"/>
</dbReference>
<name>A0A1X2HZJ9_9FUNG</name>
<dbReference type="Gene3D" id="1.10.260.130">
    <property type="match status" value="1"/>
</dbReference>
<dbReference type="Proteomes" id="UP000193560">
    <property type="component" value="Unassembled WGS sequence"/>
</dbReference>
<gene>
    <name evidence="3" type="ORF">BCR42DRAFT_496481</name>
</gene>
<dbReference type="OrthoDB" id="2373480at2759"/>
<dbReference type="Pfam" id="PF03583">
    <property type="entry name" value="LIP"/>
    <property type="match status" value="1"/>
</dbReference>
<evidence type="ECO:0000313" key="4">
    <source>
        <dbReference type="Proteomes" id="UP000193560"/>
    </source>
</evidence>